<dbReference type="Gene3D" id="1.10.150.130">
    <property type="match status" value="1"/>
</dbReference>
<dbReference type="AlphaFoldDB" id="A0A173Z3Y6"/>
<evidence type="ECO:0000259" key="9">
    <source>
        <dbReference type="PROSITE" id="PS51900"/>
    </source>
</evidence>
<dbReference type="Gene3D" id="1.10.443.10">
    <property type="entry name" value="Intergrase catalytic core"/>
    <property type="match status" value="1"/>
</dbReference>
<name>A0A173Z3Y6_9FIRM</name>
<sequence>MANKTTSEKNKPTRKTLRADEYYNPKTKRYEYHYKDALGKERVVSSYRLEPMDQLPKGKRSGKSLREKEAELKVQLENNIDIDGAKLTLLEVIDRYLNHLYNRKELAHNTKAGYNTTIKTLAQYKLGHMEIGKIKPEHCEEWLSDMKKKHRGSSIQTQISLIKRSFEYAIDYDYIAKNPFRRITTDRSDSKKMEAISIPDMHRFLEFCSKDAHSAHCYDMIYVLFWTGLRASELCGLTLDNIDMENHLIRVEKQLQCVNHTHVVLPTKTINGTRYIPMTDGVYECFQRILKNRYIMGDIEPVCYDEKGKAYEGFVFLATRSRKTIVRSHIEEYLQNCIKRFNNANTDNPIRKFEPHICRHTFATNMQGLPPKTLQYILGHGNITTTMNNYVSVRPSKQQLVEINSLASLINDN</sequence>
<dbReference type="PANTHER" id="PTHR30349:SF41">
    <property type="entry name" value="INTEGRASE_RECOMBINASE PROTEIN MJ0367-RELATED"/>
    <property type="match status" value="1"/>
</dbReference>
<evidence type="ECO:0000256" key="6">
    <source>
        <dbReference type="PROSITE-ProRule" id="PRU01248"/>
    </source>
</evidence>
<dbReference type="GO" id="GO:0008907">
    <property type="term" value="F:integrase activity"/>
    <property type="evidence" value="ECO:0007669"/>
    <property type="project" value="InterPro"/>
</dbReference>
<evidence type="ECO:0000313" key="11">
    <source>
        <dbReference type="Proteomes" id="UP000095384"/>
    </source>
</evidence>
<feature type="domain" description="Tyr recombinase" evidence="8">
    <location>
        <begin position="191"/>
        <end position="405"/>
    </location>
</feature>
<dbReference type="GO" id="GO:0003677">
    <property type="term" value="F:DNA binding"/>
    <property type="evidence" value="ECO:0007669"/>
    <property type="project" value="UniProtKB-UniRule"/>
</dbReference>
<gene>
    <name evidence="10" type="primary">Int-Tn_1</name>
    <name evidence="10" type="ORF">ERS852417_00813</name>
</gene>
<dbReference type="CDD" id="cd01189">
    <property type="entry name" value="INT_ICEBs1_C_like"/>
    <property type="match status" value="1"/>
</dbReference>
<dbReference type="InterPro" id="IPR013762">
    <property type="entry name" value="Integrase-like_cat_sf"/>
</dbReference>
<feature type="region of interest" description="Disordered" evidence="7">
    <location>
        <begin position="1"/>
        <end position="22"/>
    </location>
</feature>
<comment type="function">
    <text evidence="1">Site-specific tyrosine recombinase, which acts by catalyzing the cutting and rejoining of the recombining DNA molecules.</text>
</comment>
<feature type="domain" description="Core-binding (CB)" evidence="9">
    <location>
        <begin position="87"/>
        <end position="170"/>
    </location>
</feature>
<evidence type="ECO:0000256" key="5">
    <source>
        <dbReference type="ARBA" id="ARBA00023172"/>
    </source>
</evidence>
<evidence type="ECO:0000256" key="2">
    <source>
        <dbReference type="ARBA" id="ARBA00008857"/>
    </source>
</evidence>
<dbReference type="Pfam" id="PF02899">
    <property type="entry name" value="Phage_int_SAM_1"/>
    <property type="match status" value="1"/>
</dbReference>
<dbReference type="InterPro" id="IPR004191">
    <property type="entry name" value="Integrase_Tn916-type_DNA-bd_N"/>
</dbReference>
<dbReference type="PROSITE" id="PS51898">
    <property type="entry name" value="TYR_RECOMBINASE"/>
    <property type="match status" value="1"/>
</dbReference>
<dbReference type="PROSITE" id="PS51900">
    <property type="entry name" value="CB"/>
    <property type="match status" value="1"/>
</dbReference>
<proteinExistence type="inferred from homology"/>
<evidence type="ECO:0000256" key="4">
    <source>
        <dbReference type="ARBA" id="ARBA00023125"/>
    </source>
</evidence>
<dbReference type="InterPro" id="IPR050090">
    <property type="entry name" value="Tyrosine_recombinase_XerCD"/>
</dbReference>
<dbReference type="PANTHER" id="PTHR30349">
    <property type="entry name" value="PHAGE INTEGRASE-RELATED"/>
    <property type="match status" value="1"/>
</dbReference>
<keyword evidence="5" id="KW-0233">DNA recombination</keyword>
<evidence type="ECO:0000256" key="1">
    <source>
        <dbReference type="ARBA" id="ARBA00003283"/>
    </source>
</evidence>
<dbReference type="Gene3D" id="3.30.160.60">
    <property type="entry name" value="Classic Zinc Finger"/>
    <property type="match status" value="1"/>
</dbReference>
<dbReference type="InterPro" id="IPR010998">
    <property type="entry name" value="Integrase_recombinase_N"/>
</dbReference>
<organism evidence="10 11">
    <name type="scientific">Agathobacter rectalis</name>
    <dbReference type="NCBI Taxonomy" id="39491"/>
    <lineage>
        <taxon>Bacteria</taxon>
        <taxon>Bacillati</taxon>
        <taxon>Bacillota</taxon>
        <taxon>Clostridia</taxon>
        <taxon>Lachnospirales</taxon>
        <taxon>Lachnospiraceae</taxon>
        <taxon>Agathobacter</taxon>
    </lineage>
</organism>
<dbReference type="Pfam" id="PF02920">
    <property type="entry name" value="Integrase_DNA"/>
    <property type="match status" value="1"/>
</dbReference>
<keyword evidence="4 6" id="KW-0238">DNA-binding</keyword>
<dbReference type="InterPro" id="IPR004107">
    <property type="entry name" value="Integrase_SAM-like_N"/>
</dbReference>
<evidence type="ECO:0000256" key="7">
    <source>
        <dbReference type="SAM" id="MobiDB-lite"/>
    </source>
</evidence>
<evidence type="ECO:0000259" key="8">
    <source>
        <dbReference type="PROSITE" id="PS51898"/>
    </source>
</evidence>
<evidence type="ECO:0000313" key="10">
    <source>
        <dbReference type="EMBL" id="CUN69895.1"/>
    </source>
</evidence>
<dbReference type="RefSeq" id="WP_055223351.1">
    <property type="nucleotide sequence ID" value="NZ_CYYW01000004.1"/>
</dbReference>
<dbReference type="GO" id="GO:0006310">
    <property type="term" value="P:DNA recombination"/>
    <property type="evidence" value="ECO:0007669"/>
    <property type="project" value="UniProtKB-KW"/>
</dbReference>
<keyword evidence="3" id="KW-0229">DNA integration</keyword>
<accession>A0A173Z3Y6</accession>
<dbReference type="Proteomes" id="UP000095384">
    <property type="component" value="Unassembled WGS sequence"/>
</dbReference>
<dbReference type="SUPFAM" id="SSF56349">
    <property type="entry name" value="DNA breaking-rejoining enzymes"/>
    <property type="match status" value="1"/>
</dbReference>
<dbReference type="InterPro" id="IPR002104">
    <property type="entry name" value="Integrase_catalytic"/>
</dbReference>
<dbReference type="EMBL" id="CYYW01000004">
    <property type="protein sequence ID" value="CUN69895.1"/>
    <property type="molecule type" value="Genomic_DNA"/>
</dbReference>
<comment type="similarity">
    <text evidence="2">Belongs to the 'phage' integrase family.</text>
</comment>
<protein>
    <submittedName>
        <fullName evidence="10">Integrase</fullName>
    </submittedName>
</protein>
<dbReference type="SUPFAM" id="SSF54171">
    <property type="entry name" value="DNA-binding domain"/>
    <property type="match status" value="1"/>
</dbReference>
<dbReference type="InterPro" id="IPR011010">
    <property type="entry name" value="DNA_brk_join_enz"/>
</dbReference>
<reference evidence="10 11" key="1">
    <citation type="submission" date="2015-09" db="EMBL/GenBank/DDBJ databases">
        <authorList>
            <consortium name="Pathogen Informatics"/>
        </authorList>
    </citation>
    <scope>NUCLEOTIDE SEQUENCE [LARGE SCALE GENOMIC DNA]</scope>
    <source>
        <strain evidence="10 11">2789STDY5608860</strain>
    </source>
</reference>
<dbReference type="InterPro" id="IPR044068">
    <property type="entry name" value="CB"/>
</dbReference>
<dbReference type="Pfam" id="PF00589">
    <property type="entry name" value="Phage_integrase"/>
    <property type="match status" value="1"/>
</dbReference>
<dbReference type="InterPro" id="IPR016177">
    <property type="entry name" value="DNA-bd_dom_sf"/>
</dbReference>
<evidence type="ECO:0000256" key="3">
    <source>
        <dbReference type="ARBA" id="ARBA00022908"/>
    </source>
</evidence>